<evidence type="ECO:0000256" key="4">
    <source>
        <dbReference type="ARBA" id="ARBA00022692"/>
    </source>
</evidence>
<dbReference type="PROSITE" id="PS01187">
    <property type="entry name" value="EGF_CA"/>
    <property type="match status" value="2"/>
</dbReference>
<dbReference type="PROSITE" id="PS01186">
    <property type="entry name" value="EGF_2"/>
    <property type="match status" value="2"/>
</dbReference>
<sequence>MLLMAGLGVVGPPVIPTHVTGGVTTAAHRQGPAAPVMLGSRGHAALQTSERNGSALARPVAQVVYGDIDECSSDNGGCDHTCVNTDGSYYCTCQSGYRLSGTHNCQDTDECSSENGGCQHTCTNADGEFECSCNPGYQLSELKYCTDVNECADNNGGCDQNCVNTVGSYHCACRPAYQLSGFGEMTCVERENIGCVNGTWTSQITCTCDPGYTGSSCNTEMRPWSFARCPSPRFEITLPEDRSYVEVDFRDILAVDAELNETKPMVDAASNITYPITKYKVTSNKTPSTEGYYLFAPVTFVAWKDTCAFSVIVKVCPPLRLPEFGAFVCHEDQQERRCALFCTEGKFRTKRLQDIFKCDLNSPSPMWTGADVDRVSCSEKGRYKHDLTVNMPCTPDDEAFYREVQGTLSDTKTWHLLCYNMSDVDCDITVSCANSNGQAEKSQRRLNRENGNLEEHRASDQLPGTVHQSGSAKRGTRDRSGSSPTRIPAWKKSKSTVAVAAYATGVSIIPASTTTKTTTSTTTSTTTTTAAAAKTTTDIQP</sequence>
<proteinExistence type="predicted"/>
<keyword evidence="5" id="KW-0732">Signal</keyword>
<dbReference type="CDD" id="cd00054">
    <property type="entry name" value="EGF_CA"/>
    <property type="match status" value="2"/>
</dbReference>
<dbReference type="InterPro" id="IPR000742">
    <property type="entry name" value="EGF"/>
</dbReference>
<dbReference type="SUPFAM" id="SSF57184">
    <property type="entry name" value="Growth factor receptor domain"/>
    <property type="match status" value="1"/>
</dbReference>
<keyword evidence="16" id="KW-1185">Reference proteome</keyword>
<reference evidence="15" key="1">
    <citation type="submission" date="2022-01" db="EMBL/GenBank/DDBJ databases">
        <authorList>
            <person name="Braso-Vives M."/>
        </authorList>
    </citation>
    <scope>NUCLEOTIDE SEQUENCE</scope>
</reference>
<keyword evidence="11" id="KW-0325">Glycoprotein</keyword>
<dbReference type="GO" id="GO:0005509">
    <property type="term" value="F:calcium ion binding"/>
    <property type="evidence" value="ECO:0007669"/>
    <property type="project" value="InterPro"/>
</dbReference>
<evidence type="ECO:0000256" key="13">
    <source>
        <dbReference type="SAM" id="MobiDB-lite"/>
    </source>
</evidence>
<dbReference type="FunFam" id="2.10.25.10:FF:000240">
    <property type="entry name" value="Vitamin K-dependent protein S"/>
    <property type="match status" value="1"/>
</dbReference>
<dbReference type="PANTHER" id="PTHR24039">
    <property type="entry name" value="FIBRILLIN-RELATED"/>
    <property type="match status" value="1"/>
</dbReference>
<keyword evidence="7" id="KW-1133">Transmembrane helix</keyword>
<dbReference type="InterPro" id="IPR009030">
    <property type="entry name" value="Growth_fac_rcpt_cys_sf"/>
</dbReference>
<dbReference type="InterPro" id="IPR000152">
    <property type="entry name" value="EGF-type_Asp/Asn_hydroxyl_site"/>
</dbReference>
<dbReference type="FunFam" id="2.10.25.10:FF:000009">
    <property type="entry name" value="Low-density lipoprotein receptor isoform 1"/>
    <property type="match status" value="1"/>
</dbReference>
<feature type="domain" description="EGF-like" evidence="14">
    <location>
        <begin position="107"/>
        <end position="146"/>
    </location>
</feature>
<evidence type="ECO:0000256" key="5">
    <source>
        <dbReference type="ARBA" id="ARBA00022729"/>
    </source>
</evidence>
<protein>
    <submittedName>
        <fullName evidence="15">SCUBE2 protein</fullName>
    </submittedName>
</protein>
<accession>A0A8K0E9Q3</accession>
<dbReference type="GO" id="GO:0016020">
    <property type="term" value="C:membrane"/>
    <property type="evidence" value="ECO:0007669"/>
    <property type="project" value="UniProtKB-SubCell"/>
</dbReference>
<keyword evidence="10" id="KW-0675">Receptor</keyword>
<evidence type="ECO:0000256" key="8">
    <source>
        <dbReference type="ARBA" id="ARBA00023136"/>
    </source>
</evidence>
<keyword evidence="9" id="KW-1015">Disulfide bond</keyword>
<feature type="region of interest" description="Disordered" evidence="13">
    <location>
        <begin position="454"/>
        <end position="491"/>
    </location>
</feature>
<evidence type="ECO:0000256" key="3">
    <source>
        <dbReference type="ARBA" id="ARBA00022583"/>
    </source>
</evidence>
<gene>
    <name evidence="15" type="primary">SCUBE2</name>
    <name evidence="15" type="ORF">BLAG_LOCUS7767</name>
</gene>
<dbReference type="InterPro" id="IPR026823">
    <property type="entry name" value="cEGF"/>
</dbReference>
<dbReference type="PANTHER" id="PTHR24039:SF58">
    <property type="entry name" value="EGF-LIKE DOMAIN-CONTAINING PROTEIN"/>
    <property type="match status" value="1"/>
</dbReference>
<dbReference type="GO" id="GO:0006897">
    <property type="term" value="P:endocytosis"/>
    <property type="evidence" value="ECO:0007669"/>
    <property type="project" value="UniProtKB-KW"/>
</dbReference>
<keyword evidence="6" id="KW-0677">Repeat</keyword>
<dbReference type="Pfam" id="PF12662">
    <property type="entry name" value="cEGF"/>
    <property type="match status" value="1"/>
</dbReference>
<dbReference type="PROSITE" id="PS00010">
    <property type="entry name" value="ASX_HYDROXYL"/>
    <property type="match status" value="3"/>
</dbReference>
<dbReference type="Proteomes" id="UP000838412">
    <property type="component" value="Chromosome 14"/>
</dbReference>
<dbReference type="AlphaFoldDB" id="A0A8K0E9Q3"/>
<keyword evidence="3" id="KW-0254">Endocytosis</keyword>
<dbReference type="Gene3D" id="2.10.25.10">
    <property type="entry name" value="Laminin"/>
    <property type="match status" value="3"/>
</dbReference>
<evidence type="ECO:0000256" key="12">
    <source>
        <dbReference type="PROSITE-ProRule" id="PRU00076"/>
    </source>
</evidence>
<feature type="domain" description="EGF-like" evidence="14">
    <location>
        <begin position="67"/>
        <end position="106"/>
    </location>
</feature>
<name>A0A8K0E9Q3_BRALA</name>
<evidence type="ECO:0000256" key="6">
    <source>
        <dbReference type="ARBA" id="ARBA00022737"/>
    </source>
</evidence>
<comment type="subcellular location">
    <subcellularLocation>
        <location evidence="1">Membrane</location>
        <topology evidence="1">Single-pass type I membrane protein</topology>
    </subcellularLocation>
</comment>
<evidence type="ECO:0000313" key="16">
    <source>
        <dbReference type="Proteomes" id="UP000838412"/>
    </source>
</evidence>
<keyword evidence="2 12" id="KW-0245">EGF-like domain</keyword>
<evidence type="ECO:0000256" key="7">
    <source>
        <dbReference type="ARBA" id="ARBA00022989"/>
    </source>
</evidence>
<dbReference type="EMBL" id="OV696699">
    <property type="protein sequence ID" value="CAH1245435.1"/>
    <property type="molecule type" value="Genomic_DNA"/>
</dbReference>
<keyword evidence="4" id="KW-0812">Transmembrane</keyword>
<evidence type="ECO:0000256" key="1">
    <source>
        <dbReference type="ARBA" id="ARBA00004479"/>
    </source>
</evidence>
<dbReference type="SMART" id="SM00181">
    <property type="entry name" value="EGF"/>
    <property type="match status" value="4"/>
</dbReference>
<evidence type="ECO:0000313" key="15">
    <source>
        <dbReference type="EMBL" id="CAH1245435.1"/>
    </source>
</evidence>
<comment type="caution">
    <text evidence="12">Lacks conserved residue(s) required for the propagation of feature annotation.</text>
</comment>
<dbReference type="InterPro" id="IPR018097">
    <property type="entry name" value="EGF_Ca-bd_CS"/>
</dbReference>
<evidence type="ECO:0000256" key="2">
    <source>
        <dbReference type="ARBA" id="ARBA00022536"/>
    </source>
</evidence>
<dbReference type="Pfam" id="PF14670">
    <property type="entry name" value="FXa_inhibition"/>
    <property type="match status" value="2"/>
</dbReference>
<dbReference type="OrthoDB" id="6286622at2759"/>
<dbReference type="InterPro" id="IPR001881">
    <property type="entry name" value="EGF-like_Ca-bd_dom"/>
</dbReference>
<evidence type="ECO:0000259" key="14">
    <source>
        <dbReference type="PROSITE" id="PS50026"/>
    </source>
</evidence>
<organism evidence="15 16">
    <name type="scientific">Branchiostoma lanceolatum</name>
    <name type="common">Common lancelet</name>
    <name type="synonym">Amphioxus lanceolatum</name>
    <dbReference type="NCBI Taxonomy" id="7740"/>
    <lineage>
        <taxon>Eukaryota</taxon>
        <taxon>Metazoa</taxon>
        <taxon>Chordata</taxon>
        <taxon>Cephalochordata</taxon>
        <taxon>Leptocardii</taxon>
        <taxon>Amphioxiformes</taxon>
        <taxon>Branchiostomatidae</taxon>
        <taxon>Branchiostoma</taxon>
    </lineage>
</organism>
<dbReference type="PROSITE" id="PS50026">
    <property type="entry name" value="EGF_3"/>
    <property type="match status" value="2"/>
</dbReference>
<keyword evidence="8" id="KW-0472">Membrane</keyword>
<evidence type="ECO:0000256" key="10">
    <source>
        <dbReference type="ARBA" id="ARBA00023170"/>
    </source>
</evidence>
<dbReference type="SMART" id="SM00179">
    <property type="entry name" value="EGF_CA"/>
    <property type="match status" value="3"/>
</dbReference>
<evidence type="ECO:0000256" key="9">
    <source>
        <dbReference type="ARBA" id="ARBA00023157"/>
    </source>
</evidence>
<evidence type="ECO:0000256" key="11">
    <source>
        <dbReference type="ARBA" id="ARBA00023180"/>
    </source>
</evidence>